<dbReference type="PANTHER" id="PTHR48111">
    <property type="entry name" value="REGULATOR OF RPOS"/>
    <property type="match status" value="1"/>
</dbReference>
<dbReference type="InterPro" id="IPR011006">
    <property type="entry name" value="CheY-like_superfamily"/>
</dbReference>
<evidence type="ECO:0000256" key="4">
    <source>
        <dbReference type="ARBA" id="ARBA00022490"/>
    </source>
</evidence>
<evidence type="ECO:0000256" key="12">
    <source>
        <dbReference type="ARBA" id="ARBA00024735"/>
    </source>
</evidence>
<comment type="subcellular location">
    <subcellularLocation>
        <location evidence="1">Cytoplasm</location>
    </subcellularLocation>
</comment>
<evidence type="ECO:0000259" key="15">
    <source>
        <dbReference type="PROSITE" id="PS50110"/>
    </source>
</evidence>
<evidence type="ECO:0000256" key="6">
    <source>
        <dbReference type="ARBA" id="ARBA00022592"/>
    </source>
</evidence>
<keyword evidence="5 13" id="KW-0597">Phosphoprotein</keyword>
<dbReference type="PROSITE" id="PS51755">
    <property type="entry name" value="OMPR_PHOB"/>
    <property type="match status" value="1"/>
</dbReference>
<feature type="domain" description="Response regulatory" evidence="15">
    <location>
        <begin position="4"/>
        <end position="120"/>
    </location>
</feature>
<comment type="caution">
    <text evidence="17">The sequence shown here is derived from an EMBL/GenBank/DDBJ whole genome shotgun (WGS) entry which is preliminary data.</text>
</comment>
<dbReference type="InterPro" id="IPR011879">
    <property type="entry name" value="Sig_transdc_resp-reg_PhoB"/>
</dbReference>
<evidence type="ECO:0000256" key="10">
    <source>
        <dbReference type="ARBA" id="ARBA00023159"/>
    </source>
</evidence>
<evidence type="ECO:0000256" key="11">
    <source>
        <dbReference type="ARBA" id="ARBA00023163"/>
    </source>
</evidence>
<dbReference type="Pfam" id="PF00486">
    <property type="entry name" value="Trans_reg_C"/>
    <property type="match status" value="1"/>
</dbReference>
<keyword evidence="4" id="KW-0963">Cytoplasm</keyword>
<reference evidence="18" key="1">
    <citation type="submission" date="2016-07" db="EMBL/GenBank/DDBJ databases">
        <authorList>
            <person name="Florea S."/>
            <person name="Webb J.S."/>
            <person name="Jaromczyk J."/>
            <person name="Schardl C.L."/>
        </authorList>
    </citation>
    <scope>NUCLEOTIDE SEQUENCE [LARGE SCALE GENOMIC DNA]</scope>
    <source>
        <strain evidence="18">MV-1</strain>
    </source>
</reference>
<dbReference type="OrthoDB" id="9802426at2"/>
<dbReference type="SMART" id="SM00862">
    <property type="entry name" value="Trans_reg_C"/>
    <property type="match status" value="1"/>
</dbReference>
<accession>A0A1E5Q885</accession>
<evidence type="ECO:0000256" key="3">
    <source>
        <dbReference type="ARBA" id="ARBA00022448"/>
    </source>
</evidence>
<dbReference type="Gene3D" id="3.40.50.2300">
    <property type="match status" value="1"/>
</dbReference>
<dbReference type="GO" id="GO:0032993">
    <property type="term" value="C:protein-DNA complex"/>
    <property type="evidence" value="ECO:0007669"/>
    <property type="project" value="TreeGrafter"/>
</dbReference>
<dbReference type="InterPro" id="IPR001789">
    <property type="entry name" value="Sig_transdc_resp-reg_receiver"/>
</dbReference>
<dbReference type="Pfam" id="PF00072">
    <property type="entry name" value="Response_reg"/>
    <property type="match status" value="1"/>
</dbReference>
<evidence type="ECO:0000256" key="2">
    <source>
        <dbReference type="ARBA" id="ARBA00013332"/>
    </source>
</evidence>
<dbReference type="RefSeq" id="WP_069957727.1">
    <property type="nucleotide sequence ID" value="NZ_MCGG01000021.1"/>
</dbReference>
<dbReference type="GO" id="GO:0000976">
    <property type="term" value="F:transcription cis-regulatory region binding"/>
    <property type="evidence" value="ECO:0007669"/>
    <property type="project" value="TreeGrafter"/>
</dbReference>
<name>A0A1E5Q885_9PROT</name>
<keyword evidence="18" id="KW-1185">Reference proteome</keyword>
<keyword evidence="8" id="KW-0805">Transcription regulation</keyword>
<dbReference type="GO" id="GO:0006355">
    <property type="term" value="P:regulation of DNA-templated transcription"/>
    <property type="evidence" value="ECO:0007669"/>
    <property type="project" value="InterPro"/>
</dbReference>
<proteinExistence type="predicted"/>
<evidence type="ECO:0000256" key="9">
    <source>
        <dbReference type="ARBA" id="ARBA00023125"/>
    </source>
</evidence>
<feature type="domain" description="OmpR/PhoB-type" evidence="16">
    <location>
        <begin position="129"/>
        <end position="227"/>
    </location>
</feature>
<dbReference type="AlphaFoldDB" id="A0A1E5Q885"/>
<evidence type="ECO:0000256" key="5">
    <source>
        <dbReference type="ARBA" id="ARBA00022553"/>
    </source>
</evidence>
<evidence type="ECO:0000256" key="8">
    <source>
        <dbReference type="ARBA" id="ARBA00023015"/>
    </source>
</evidence>
<evidence type="ECO:0000256" key="13">
    <source>
        <dbReference type="PROSITE-ProRule" id="PRU00169"/>
    </source>
</evidence>
<keyword evidence="3" id="KW-0813">Transport</keyword>
<keyword evidence="7" id="KW-0902">Two-component regulatory system</keyword>
<evidence type="ECO:0000256" key="14">
    <source>
        <dbReference type="PROSITE-ProRule" id="PRU01091"/>
    </source>
</evidence>
<dbReference type="CDD" id="cd00383">
    <property type="entry name" value="trans_reg_C"/>
    <property type="match status" value="1"/>
</dbReference>
<protein>
    <recommendedName>
        <fullName evidence="2">Phosphate regulon transcriptional regulatory protein PhoB</fullName>
    </recommendedName>
</protein>
<gene>
    <name evidence="17" type="ORF">BEN30_09085</name>
</gene>
<comment type="function">
    <text evidence="12">This protein is a positive regulator for the phosphate regulon. Transcription of this operon is positively regulated by PhoB and PhoR when phosphate is limited.</text>
</comment>
<dbReference type="EMBL" id="MCGG01000021">
    <property type="protein sequence ID" value="OEJ67574.1"/>
    <property type="molecule type" value="Genomic_DNA"/>
</dbReference>
<keyword evidence="11" id="KW-0804">Transcription</keyword>
<feature type="DNA-binding region" description="OmpR/PhoB-type" evidence="14">
    <location>
        <begin position="129"/>
        <end position="227"/>
    </location>
</feature>
<evidence type="ECO:0000313" key="17">
    <source>
        <dbReference type="EMBL" id="OEJ67574.1"/>
    </source>
</evidence>
<evidence type="ECO:0000256" key="1">
    <source>
        <dbReference type="ARBA" id="ARBA00004496"/>
    </source>
</evidence>
<dbReference type="NCBIfam" id="TIGR02154">
    <property type="entry name" value="PhoB"/>
    <property type="match status" value="1"/>
</dbReference>
<evidence type="ECO:0000256" key="7">
    <source>
        <dbReference type="ARBA" id="ARBA00023012"/>
    </source>
</evidence>
<evidence type="ECO:0000259" key="16">
    <source>
        <dbReference type="PROSITE" id="PS51755"/>
    </source>
</evidence>
<dbReference type="GO" id="GO:0000156">
    <property type="term" value="F:phosphorelay response regulator activity"/>
    <property type="evidence" value="ECO:0007669"/>
    <property type="project" value="InterPro"/>
</dbReference>
<dbReference type="PANTHER" id="PTHR48111:SF40">
    <property type="entry name" value="PHOSPHATE REGULON TRANSCRIPTIONAL REGULATORY PROTEIN PHOB"/>
    <property type="match status" value="1"/>
</dbReference>
<dbReference type="InterPro" id="IPR001867">
    <property type="entry name" value="OmpR/PhoB-type_DNA-bd"/>
</dbReference>
<dbReference type="Gene3D" id="1.10.10.10">
    <property type="entry name" value="Winged helix-like DNA-binding domain superfamily/Winged helix DNA-binding domain"/>
    <property type="match status" value="1"/>
</dbReference>
<dbReference type="SUPFAM" id="SSF52172">
    <property type="entry name" value="CheY-like"/>
    <property type="match status" value="1"/>
</dbReference>
<dbReference type="PROSITE" id="PS50110">
    <property type="entry name" value="RESPONSE_REGULATORY"/>
    <property type="match status" value="1"/>
</dbReference>
<keyword evidence="10" id="KW-0010">Activator</keyword>
<dbReference type="SMART" id="SM00448">
    <property type="entry name" value="REC"/>
    <property type="match status" value="1"/>
</dbReference>
<dbReference type="InterPro" id="IPR016032">
    <property type="entry name" value="Sig_transdc_resp-reg_C-effctor"/>
</dbReference>
<organism evidence="17 18">
    <name type="scientific">Magnetovibrio blakemorei</name>
    <dbReference type="NCBI Taxonomy" id="28181"/>
    <lineage>
        <taxon>Bacteria</taxon>
        <taxon>Pseudomonadati</taxon>
        <taxon>Pseudomonadota</taxon>
        <taxon>Alphaproteobacteria</taxon>
        <taxon>Rhodospirillales</taxon>
        <taxon>Magnetovibrionaceae</taxon>
        <taxon>Magnetovibrio</taxon>
    </lineage>
</organism>
<dbReference type="InterPro" id="IPR039420">
    <property type="entry name" value="WalR-like"/>
</dbReference>
<dbReference type="STRING" id="28181.BEN30_09085"/>
<dbReference type="SUPFAM" id="SSF46894">
    <property type="entry name" value="C-terminal effector domain of the bipartite response regulators"/>
    <property type="match status" value="1"/>
</dbReference>
<keyword evidence="9 14" id="KW-0238">DNA-binding</keyword>
<dbReference type="GO" id="GO:0006817">
    <property type="term" value="P:phosphate ion transport"/>
    <property type="evidence" value="ECO:0007669"/>
    <property type="project" value="UniProtKB-KW"/>
</dbReference>
<dbReference type="GO" id="GO:0005829">
    <property type="term" value="C:cytosol"/>
    <property type="evidence" value="ECO:0007669"/>
    <property type="project" value="TreeGrafter"/>
</dbReference>
<sequence length="231" mass="26010">MEHLVLIVEDEPPQAELLSYNLQKEGFRVLLAQDGEEGLLMAQENAPDAIVLDWMLPGLSGIEVCRQLRGSSETREIPILMLTARGEEEDRVRGIETGADDYVVKPYSPREVVARLKALLRRANPSLSSEALQYADIAMDLAQHKVNRGGQAIHLGPTEFRLLKTLMERPSRVFSRERLLDLVWGRDVYVEDRTVDVHIRRLRKALNDGGGEDVIRTVRGEGYAIDLDKGN</sequence>
<dbReference type="Gene3D" id="6.10.250.690">
    <property type="match status" value="1"/>
</dbReference>
<dbReference type="FunFam" id="3.40.50.2300:FF:000001">
    <property type="entry name" value="DNA-binding response regulator PhoB"/>
    <property type="match status" value="1"/>
</dbReference>
<evidence type="ECO:0000313" key="18">
    <source>
        <dbReference type="Proteomes" id="UP000095347"/>
    </source>
</evidence>
<dbReference type="Proteomes" id="UP000095347">
    <property type="component" value="Unassembled WGS sequence"/>
</dbReference>
<feature type="modified residue" description="4-aspartylphosphate" evidence="13">
    <location>
        <position position="53"/>
    </location>
</feature>
<keyword evidence="6" id="KW-0592">Phosphate transport</keyword>
<dbReference type="InterPro" id="IPR036388">
    <property type="entry name" value="WH-like_DNA-bd_sf"/>
</dbReference>